<protein>
    <submittedName>
        <fullName evidence="2">Uncharacterized protein</fullName>
    </submittedName>
</protein>
<dbReference type="RefSeq" id="WP_037555147.1">
    <property type="nucleotide sequence ID" value="NZ_AP021848.1"/>
</dbReference>
<dbReference type="GeneID" id="58090624"/>
<accession>A0A4V2KV77</accession>
<dbReference type="EMBL" id="SCHB01000011">
    <property type="protein sequence ID" value="TBW70360.1"/>
    <property type="molecule type" value="Genomic_DNA"/>
</dbReference>
<dbReference type="AlphaFoldDB" id="A0A4V2KV77"/>
<feature type="region of interest" description="Disordered" evidence="1">
    <location>
        <begin position="1"/>
        <end position="28"/>
    </location>
</feature>
<comment type="caution">
    <text evidence="2">The sequence shown here is derived from an EMBL/GenBank/DDBJ whole genome shotgun (WGS) entry which is preliminary data.</text>
</comment>
<gene>
    <name evidence="2" type="ORF">EQ812_12060</name>
</gene>
<evidence type="ECO:0000313" key="2">
    <source>
        <dbReference type="EMBL" id="TBW70360.1"/>
    </source>
</evidence>
<sequence length="73" mass="8678">MKEQDKLRMGPQQRAFEKKANGQSELGWGPNRKNFEKKFIKQSKLGWLKLFSKKASQQYKLLNITKKHKDDLK</sequence>
<proteinExistence type="predicted"/>
<reference evidence="2 3" key="1">
    <citation type="journal article" date="2019" name="Sci. Transl. Med.">
        <title>Quorum sensing between bacterial species on the skin protects against epidermal injury in atopic dermatitis.</title>
        <authorList>
            <person name="Williams M.R."/>
        </authorList>
    </citation>
    <scope>NUCLEOTIDE SEQUENCE [LARGE SCALE GENOMIC DNA]</scope>
    <source>
        <strain evidence="2 3">E7</strain>
    </source>
</reference>
<dbReference type="Proteomes" id="UP000293637">
    <property type="component" value="Unassembled WGS sequence"/>
</dbReference>
<evidence type="ECO:0000313" key="3">
    <source>
        <dbReference type="Proteomes" id="UP000293637"/>
    </source>
</evidence>
<name>A0A4V2KV77_STALU</name>
<evidence type="ECO:0000256" key="1">
    <source>
        <dbReference type="SAM" id="MobiDB-lite"/>
    </source>
</evidence>
<organism evidence="2 3">
    <name type="scientific">Staphylococcus lugdunensis</name>
    <dbReference type="NCBI Taxonomy" id="28035"/>
    <lineage>
        <taxon>Bacteria</taxon>
        <taxon>Bacillati</taxon>
        <taxon>Bacillota</taxon>
        <taxon>Bacilli</taxon>
        <taxon>Bacillales</taxon>
        <taxon>Staphylococcaceae</taxon>
        <taxon>Staphylococcus</taxon>
    </lineage>
</organism>